<feature type="compositionally biased region" description="Basic and acidic residues" evidence="1">
    <location>
        <begin position="49"/>
        <end position="87"/>
    </location>
</feature>
<protein>
    <recommendedName>
        <fullName evidence="2">D-alanyl-D-alanine carboxypeptidase-like core domain-containing protein</fullName>
    </recommendedName>
</protein>
<feature type="compositionally biased region" description="Polar residues" evidence="1">
    <location>
        <begin position="92"/>
        <end position="112"/>
    </location>
</feature>
<keyword evidence="4" id="KW-1185">Reference proteome</keyword>
<proteinExistence type="predicted"/>
<dbReference type="GO" id="GO:0006508">
    <property type="term" value="P:proteolysis"/>
    <property type="evidence" value="ECO:0007669"/>
    <property type="project" value="InterPro"/>
</dbReference>
<dbReference type="KEGG" id="fwa:DCMF_19215"/>
<feature type="domain" description="D-alanyl-D-alanine carboxypeptidase-like core" evidence="2">
    <location>
        <begin position="160"/>
        <end position="289"/>
    </location>
</feature>
<reference evidence="3 4" key="1">
    <citation type="submission" date="2016-10" db="EMBL/GenBank/DDBJ databases">
        <title>Complete Genome Sequence of Peptococcaceae strain DCMF.</title>
        <authorList>
            <person name="Edwards R.J."/>
            <person name="Holland S.I."/>
            <person name="Deshpande N.P."/>
            <person name="Wong Y.K."/>
            <person name="Ertan H."/>
            <person name="Manefield M."/>
            <person name="Russell T.L."/>
            <person name="Lee M.J."/>
        </authorList>
    </citation>
    <scope>NUCLEOTIDE SEQUENCE [LARGE SCALE GENOMIC DNA]</scope>
    <source>
        <strain evidence="3 4">DCMF</strain>
    </source>
</reference>
<dbReference type="Pfam" id="PF02557">
    <property type="entry name" value="VanY"/>
    <property type="match status" value="1"/>
</dbReference>
<dbReference type="PANTHER" id="PTHR34385">
    <property type="entry name" value="D-ALANYL-D-ALANINE CARBOXYPEPTIDASE"/>
    <property type="match status" value="1"/>
</dbReference>
<dbReference type="Proteomes" id="UP000323521">
    <property type="component" value="Chromosome"/>
</dbReference>
<gene>
    <name evidence="3" type="ORF">DCMF_19215</name>
</gene>
<evidence type="ECO:0000313" key="4">
    <source>
        <dbReference type="Proteomes" id="UP000323521"/>
    </source>
</evidence>
<feature type="region of interest" description="Disordered" evidence="1">
    <location>
        <begin position="49"/>
        <end position="112"/>
    </location>
</feature>
<dbReference type="AlphaFoldDB" id="A0A3G1KW28"/>
<dbReference type="EMBL" id="CP017634">
    <property type="protein sequence ID" value="ATW26597.1"/>
    <property type="molecule type" value="Genomic_DNA"/>
</dbReference>
<dbReference type="InterPro" id="IPR009045">
    <property type="entry name" value="Zn_M74/Hedgehog-like"/>
</dbReference>
<dbReference type="GO" id="GO:0008233">
    <property type="term" value="F:peptidase activity"/>
    <property type="evidence" value="ECO:0007669"/>
    <property type="project" value="InterPro"/>
</dbReference>
<dbReference type="InterPro" id="IPR003709">
    <property type="entry name" value="VanY-like_core_dom"/>
</dbReference>
<dbReference type="SUPFAM" id="SSF55166">
    <property type="entry name" value="Hedgehog/DD-peptidase"/>
    <property type="match status" value="1"/>
</dbReference>
<name>A0A3G1KW28_FORW1</name>
<dbReference type="InterPro" id="IPR058193">
    <property type="entry name" value="VanY/YodJ_core_dom"/>
</dbReference>
<dbReference type="Gene3D" id="3.30.1380.10">
    <property type="match status" value="1"/>
</dbReference>
<organism evidence="3 4">
    <name type="scientific">Formimonas warabiya</name>
    <dbReference type="NCBI Taxonomy" id="1761012"/>
    <lineage>
        <taxon>Bacteria</taxon>
        <taxon>Bacillati</taxon>
        <taxon>Bacillota</taxon>
        <taxon>Clostridia</taxon>
        <taxon>Eubacteriales</taxon>
        <taxon>Peptococcaceae</taxon>
        <taxon>Candidatus Formimonas</taxon>
    </lineage>
</organism>
<dbReference type="InterPro" id="IPR052179">
    <property type="entry name" value="DD-CPase-like"/>
</dbReference>
<evidence type="ECO:0000313" key="3">
    <source>
        <dbReference type="EMBL" id="ATW26597.1"/>
    </source>
</evidence>
<dbReference type="RefSeq" id="WP_236860068.1">
    <property type="nucleotide sequence ID" value="NZ_CP017634.1"/>
</dbReference>
<sequence length="313" mass="35817">MLKRILLIISILTVLFLIFIGTTRKPFNIMITMAQQYAENYIKGGSDLEAKENNKNTEKPEQNLADKKTENEKDRSEKPEQPKKADPPENVGPQTNNQTDSPLSFENTTKIDQNGREIVTNVNSLLVLVNKKRNLPADFAPKNLVIPDVPFPFEGDSPKKYLRQDAAQALEELFQTARKENLDLLAASGYRSYETQKNIFENKARAIGEEAANRTSAYPGQSEHQTGLAMDLTSSQVQFQLVEEFGDLKEGKWLKENAHKFGFIIRYPKGKEDITGYQYEPWHLRYVGKEAAEYIYTKGITLEEYFAQLYDYK</sequence>
<evidence type="ECO:0000256" key="1">
    <source>
        <dbReference type="SAM" id="MobiDB-lite"/>
    </source>
</evidence>
<accession>A0A3G1KW28</accession>
<dbReference type="PANTHER" id="PTHR34385:SF1">
    <property type="entry name" value="PEPTIDOGLYCAN L-ALANYL-D-GLUTAMATE ENDOPEPTIDASE CWLK"/>
    <property type="match status" value="1"/>
</dbReference>
<dbReference type="CDD" id="cd14852">
    <property type="entry name" value="LD-carboxypeptidase"/>
    <property type="match status" value="1"/>
</dbReference>
<evidence type="ECO:0000259" key="2">
    <source>
        <dbReference type="Pfam" id="PF02557"/>
    </source>
</evidence>